<feature type="transmembrane region" description="Helical" evidence="1">
    <location>
        <begin position="30"/>
        <end position="49"/>
    </location>
</feature>
<feature type="transmembrane region" description="Helical" evidence="1">
    <location>
        <begin position="171"/>
        <end position="192"/>
    </location>
</feature>
<evidence type="ECO:0000256" key="1">
    <source>
        <dbReference type="SAM" id="Phobius"/>
    </source>
</evidence>
<evidence type="ECO:0000313" key="2">
    <source>
        <dbReference type="EMBL" id="MFD2637866.1"/>
    </source>
</evidence>
<name>A0ABW5Q7Q0_9BACI</name>
<gene>
    <name evidence="2" type="ORF">ACFSW4_03115</name>
</gene>
<feature type="transmembrane region" description="Helical" evidence="1">
    <location>
        <begin position="7"/>
        <end position="24"/>
    </location>
</feature>
<keyword evidence="1" id="KW-0812">Transmembrane</keyword>
<organism evidence="2 3">
    <name type="scientific">Piscibacillus salipiscarius</name>
    <dbReference type="NCBI Taxonomy" id="299480"/>
    <lineage>
        <taxon>Bacteria</taxon>
        <taxon>Bacillati</taxon>
        <taxon>Bacillota</taxon>
        <taxon>Bacilli</taxon>
        <taxon>Bacillales</taxon>
        <taxon>Bacillaceae</taxon>
        <taxon>Piscibacillus</taxon>
    </lineage>
</organism>
<feature type="transmembrane region" description="Helical" evidence="1">
    <location>
        <begin position="87"/>
        <end position="112"/>
    </location>
</feature>
<keyword evidence="1" id="KW-0472">Membrane</keyword>
<dbReference type="EMBL" id="JBHUMZ010000011">
    <property type="protein sequence ID" value="MFD2637866.1"/>
    <property type="molecule type" value="Genomic_DNA"/>
</dbReference>
<keyword evidence="3" id="KW-1185">Reference proteome</keyword>
<keyword evidence="1" id="KW-1133">Transmembrane helix</keyword>
<protein>
    <submittedName>
        <fullName evidence="2">VC0807 family protein</fullName>
    </submittedName>
</protein>
<sequence>MKKHAGYDILFYLVIPLIIWNYGRDLMGDYYAILLSTFPGFLYTVYRFIEQRQINITGMFVITTLLISTMVDILSPDAKAMLWNQVYLGYAFAGVFLFSMLIKKPLALYLAVDFAYLQGYERKNSLNLFKKKEIFKLYQLLTALFVIRGIFQSYFKSWLLQAYGVDGYGQMLIYLKLSGWIFGGLIVAGFFYTGHKINLYVKQHIQMGKGKEA</sequence>
<dbReference type="NCBIfam" id="NF041646">
    <property type="entry name" value="VC0807_fam"/>
    <property type="match status" value="1"/>
</dbReference>
<proteinExistence type="predicted"/>
<dbReference type="Proteomes" id="UP001597452">
    <property type="component" value="Unassembled WGS sequence"/>
</dbReference>
<feature type="transmembrane region" description="Helical" evidence="1">
    <location>
        <begin position="56"/>
        <end position="75"/>
    </location>
</feature>
<dbReference type="RefSeq" id="WP_377327383.1">
    <property type="nucleotide sequence ID" value="NZ_JBHUMZ010000011.1"/>
</dbReference>
<comment type="caution">
    <text evidence="2">The sequence shown here is derived from an EMBL/GenBank/DDBJ whole genome shotgun (WGS) entry which is preliminary data.</text>
</comment>
<evidence type="ECO:0000313" key="3">
    <source>
        <dbReference type="Proteomes" id="UP001597452"/>
    </source>
</evidence>
<feature type="transmembrane region" description="Helical" evidence="1">
    <location>
        <begin position="133"/>
        <end position="151"/>
    </location>
</feature>
<accession>A0ABW5Q7Q0</accession>
<reference evidence="3" key="1">
    <citation type="journal article" date="2019" name="Int. J. Syst. Evol. Microbiol.">
        <title>The Global Catalogue of Microorganisms (GCM) 10K type strain sequencing project: providing services to taxonomists for standard genome sequencing and annotation.</title>
        <authorList>
            <consortium name="The Broad Institute Genomics Platform"/>
            <consortium name="The Broad Institute Genome Sequencing Center for Infectious Disease"/>
            <person name="Wu L."/>
            <person name="Ma J."/>
        </authorList>
    </citation>
    <scope>NUCLEOTIDE SEQUENCE [LARGE SCALE GENOMIC DNA]</scope>
    <source>
        <strain evidence="3">TISTR 1571</strain>
    </source>
</reference>